<dbReference type="AlphaFoldDB" id="A0A165LBK9"/>
<dbReference type="InterPro" id="IPR005103">
    <property type="entry name" value="AA9_LPMO"/>
</dbReference>
<dbReference type="InParanoid" id="A0A165LBK9"/>
<keyword evidence="2" id="KW-0136">Cellulose degradation</keyword>
<comment type="function">
    <text evidence="2">Lytic polysaccharide monooxygenase (LMPO) that depolymerizes crystalline and amorphous polysaccharides via the oxidation of scissile alpha- or beta-(1-4)-glycosidic bonds, yielding C1 and/or C4 oxidation products. Catalysis by LPMOs requires the reduction of the active-site copper from Cu(II) to Cu(I) by a reducing agent and H(2)O(2) or O(2) as a cosubstrate.</text>
</comment>
<evidence type="ECO:0000256" key="2">
    <source>
        <dbReference type="RuleBase" id="RU368122"/>
    </source>
</evidence>
<comment type="domain">
    <text evidence="2">Has a modular structure: an endo-beta-1,4-glucanase catalytic module at the N-terminus, a linker rich in serines and threonines, and a C-terminal carbohydrate-binding module (CBM).</text>
</comment>
<keyword evidence="2" id="KW-0964">Secreted</keyword>
<keyword evidence="2" id="KW-0624">Polysaccharide degradation</keyword>
<keyword evidence="6" id="KW-1185">Reference proteome</keyword>
<evidence type="ECO:0000256" key="3">
    <source>
        <dbReference type="SAM" id="SignalP"/>
    </source>
</evidence>
<dbReference type="InterPro" id="IPR049892">
    <property type="entry name" value="AA9"/>
</dbReference>
<reference evidence="5 6" key="1">
    <citation type="journal article" date="2016" name="Mol. Biol. Evol.">
        <title>Comparative Genomics of Early-Diverging Mushroom-Forming Fungi Provides Insights into the Origins of Lignocellulose Decay Capabilities.</title>
        <authorList>
            <person name="Nagy L.G."/>
            <person name="Riley R."/>
            <person name="Tritt A."/>
            <person name="Adam C."/>
            <person name="Daum C."/>
            <person name="Floudas D."/>
            <person name="Sun H."/>
            <person name="Yadav J.S."/>
            <person name="Pangilinan J."/>
            <person name="Larsson K.H."/>
            <person name="Matsuura K."/>
            <person name="Barry K."/>
            <person name="Labutti K."/>
            <person name="Kuo R."/>
            <person name="Ohm R.A."/>
            <person name="Bhattacharya S.S."/>
            <person name="Shirouzu T."/>
            <person name="Yoshinaga Y."/>
            <person name="Martin F.M."/>
            <person name="Grigoriev I.V."/>
            <person name="Hibbett D.S."/>
        </authorList>
    </citation>
    <scope>NUCLEOTIDE SEQUENCE [LARGE SCALE GENOMIC DNA]</scope>
    <source>
        <strain evidence="5 6">HHB12029</strain>
    </source>
</reference>
<dbReference type="EMBL" id="KV425928">
    <property type="protein sequence ID" value="KZV97643.1"/>
    <property type="molecule type" value="Genomic_DNA"/>
</dbReference>
<name>A0A165LBK9_EXIGL</name>
<evidence type="ECO:0000259" key="4">
    <source>
        <dbReference type="Pfam" id="PF03443"/>
    </source>
</evidence>
<feature type="chain" id="PRO_5007861556" description="AA9 family lytic polysaccharide monooxygenase" evidence="3">
    <location>
        <begin position="19"/>
        <end position="224"/>
    </location>
</feature>
<dbReference type="GO" id="GO:0008810">
    <property type="term" value="F:cellulase activity"/>
    <property type="evidence" value="ECO:0007669"/>
    <property type="project" value="UniProtKB-UniRule"/>
</dbReference>
<keyword evidence="1 2" id="KW-1015">Disulfide bond</keyword>
<dbReference type="GO" id="GO:0030245">
    <property type="term" value="P:cellulose catabolic process"/>
    <property type="evidence" value="ECO:0007669"/>
    <property type="project" value="UniProtKB-UniRule"/>
</dbReference>
<dbReference type="PANTHER" id="PTHR33353:SF11">
    <property type="entry name" value="GLYCOSYLHYDROLASE FAMILY 61-7 PROTEIN"/>
    <property type="match status" value="1"/>
</dbReference>
<feature type="domain" description="Auxiliary Activity family 9 catalytic" evidence="4">
    <location>
        <begin position="19"/>
        <end position="213"/>
    </location>
</feature>
<proteinExistence type="predicted"/>
<dbReference type="CDD" id="cd21175">
    <property type="entry name" value="LPMO_AA9"/>
    <property type="match status" value="1"/>
</dbReference>
<dbReference type="Gene3D" id="2.70.50.70">
    <property type="match status" value="1"/>
</dbReference>
<evidence type="ECO:0000313" key="6">
    <source>
        <dbReference type="Proteomes" id="UP000077266"/>
    </source>
</evidence>
<dbReference type="Pfam" id="PF03443">
    <property type="entry name" value="AA9"/>
    <property type="match status" value="1"/>
</dbReference>
<evidence type="ECO:0000313" key="5">
    <source>
        <dbReference type="EMBL" id="KZV97643.1"/>
    </source>
</evidence>
<dbReference type="OrthoDB" id="3496539at2759"/>
<accession>A0A165LBK9</accession>
<dbReference type="Proteomes" id="UP000077266">
    <property type="component" value="Unassembled WGS sequence"/>
</dbReference>
<comment type="catalytic activity">
    <reaction evidence="2">
        <text>[(1-&gt;4)-beta-D-glucosyl]n+m + reduced acceptor + O2 = 4-dehydro-beta-D-glucosyl-[(1-&gt;4)-beta-D-glucosyl]n-1 + [(1-&gt;4)-beta-D-glucosyl]m + acceptor + H2O.</text>
        <dbReference type="EC" id="1.14.99.56"/>
    </reaction>
</comment>
<keyword evidence="3" id="KW-0732">Signal</keyword>
<dbReference type="GO" id="GO:0005576">
    <property type="term" value="C:extracellular region"/>
    <property type="evidence" value="ECO:0007669"/>
    <property type="project" value="UniProtKB-SubCell"/>
</dbReference>
<keyword evidence="5" id="KW-0378">Hydrolase</keyword>
<keyword evidence="2" id="KW-0119">Carbohydrate metabolism</keyword>
<gene>
    <name evidence="5" type="ORF">EXIGLDRAFT_703049</name>
</gene>
<dbReference type="EC" id="1.14.99.56" evidence="2"/>
<organism evidence="5 6">
    <name type="scientific">Exidia glandulosa HHB12029</name>
    <dbReference type="NCBI Taxonomy" id="1314781"/>
    <lineage>
        <taxon>Eukaryota</taxon>
        <taxon>Fungi</taxon>
        <taxon>Dikarya</taxon>
        <taxon>Basidiomycota</taxon>
        <taxon>Agaricomycotina</taxon>
        <taxon>Agaricomycetes</taxon>
        <taxon>Auriculariales</taxon>
        <taxon>Exidiaceae</taxon>
        <taxon>Exidia</taxon>
    </lineage>
</organism>
<evidence type="ECO:0000256" key="1">
    <source>
        <dbReference type="ARBA" id="ARBA00023157"/>
    </source>
</evidence>
<comment type="subcellular location">
    <subcellularLocation>
        <location evidence="2">Secreted</location>
    </subcellularLocation>
</comment>
<feature type="signal peptide" evidence="3">
    <location>
        <begin position="1"/>
        <end position="18"/>
    </location>
</feature>
<protein>
    <recommendedName>
        <fullName evidence="2">AA9 family lytic polysaccharide monooxygenase</fullName>
        <ecNumber evidence="2">1.14.99.56</ecNumber>
    </recommendedName>
    <alternativeName>
        <fullName evidence="2">Endo-beta-1,4-glucanase</fullName>
    </alternativeName>
    <alternativeName>
        <fullName evidence="2">Glycosyl hydrolase 61 family protein</fullName>
    </alternativeName>
</protein>
<sequence>MKFAPVVAFAALAQSASAHYIWTTLLAGSTTSTAAVRQPLNNSPVTSPTSSDFTCNVIGTPATQTVNVTAGSTVGFKLDNTIYHLGPAAIYLGKAPSGTTAAAWNGSGASWIKIAEWGATYPQGTSGAMSFADYNLGQLTTTLPRTVPNGDYLLRIEQIGLHVVGAPQWYISCAQITVTGGGSASPTKVSMPPYSASDPGLTVSIYANPAPSPYVVPGPRPFTG</sequence>
<dbReference type="GO" id="GO:0030248">
    <property type="term" value="F:cellulose binding"/>
    <property type="evidence" value="ECO:0007669"/>
    <property type="project" value="UniProtKB-UniRule"/>
</dbReference>
<dbReference type="PANTHER" id="PTHR33353">
    <property type="entry name" value="PUTATIVE (AFU_ORTHOLOGUE AFUA_1G12560)-RELATED"/>
    <property type="match status" value="1"/>
</dbReference>
<dbReference type="STRING" id="1314781.A0A165LBK9"/>